<dbReference type="InterPro" id="IPR050887">
    <property type="entry name" value="Beta-mannosidase_GH2"/>
</dbReference>
<feature type="domain" description="Beta-mannosidase-like galactose-binding" evidence="6">
    <location>
        <begin position="8"/>
        <end position="178"/>
    </location>
</feature>
<dbReference type="GeneID" id="4837828"/>
<evidence type="ECO:0000313" key="7">
    <source>
        <dbReference type="EMBL" id="ABN65300.2"/>
    </source>
</evidence>
<organism evidence="7 8">
    <name type="scientific">Scheffersomyces stipitis (strain ATCC 58785 / CBS 6054 / NBRC 10063 / NRRL Y-11545)</name>
    <name type="common">Yeast</name>
    <name type="synonym">Pichia stipitis</name>
    <dbReference type="NCBI Taxonomy" id="322104"/>
    <lineage>
        <taxon>Eukaryota</taxon>
        <taxon>Fungi</taxon>
        <taxon>Dikarya</taxon>
        <taxon>Ascomycota</taxon>
        <taxon>Saccharomycotina</taxon>
        <taxon>Pichiomycetes</taxon>
        <taxon>Debaryomycetaceae</taxon>
        <taxon>Scheffersomyces</taxon>
    </lineage>
</organism>
<dbReference type="OMA" id="MFANFDY"/>
<evidence type="ECO:0000256" key="2">
    <source>
        <dbReference type="ARBA" id="ARBA00012754"/>
    </source>
</evidence>
<keyword evidence="8" id="KW-1185">Reference proteome</keyword>
<dbReference type="STRING" id="322104.A3LR00"/>
<evidence type="ECO:0000256" key="3">
    <source>
        <dbReference type="ARBA" id="ARBA00022801"/>
    </source>
</evidence>
<gene>
    <name evidence="7" type="primary">BMS1</name>
    <name evidence="7" type="ORF">PICST_43820</name>
</gene>
<dbReference type="Gene3D" id="2.60.120.260">
    <property type="entry name" value="Galactose-binding domain-like"/>
    <property type="match status" value="1"/>
</dbReference>
<dbReference type="InterPro" id="IPR006102">
    <property type="entry name" value="Ig-like_GH2"/>
</dbReference>
<dbReference type="Pfam" id="PF22666">
    <property type="entry name" value="Glyco_hydro_2_N2"/>
    <property type="match status" value="1"/>
</dbReference>
<dbReference type="EMBL" id="CP000497">
    <property type="protein sequence ID" value="ABN65300.2"/>
    <property type="molecule type" value="Genomic_DNA"/>
</dbReference>
<dbReference type="eggNOG" id="KOG2230">
    <property type="taxonomic scope" value="Eukaryota"/>
</dbReference>
<dbReference type="InterPro" id="IPR017853">
    <property type="entry name" value="GH"/>
</dbReference>
<dbReference type="PANTHER" id="PTHR43730">
    <property type="entry name" value="BETA-MANNOSIDASE"/>
    <property type="match status" value="1"/>
</dbReference>
<dbReference type="InterPro" id="IPR013783">
    <property type="entry name" value="Ig-like_fold"/>
</dbReference>
<sequence length="838" mass="97044">MPIVLNNWKFRECSEGNGDNSPWYPARSDTIGNQVHLDLLYNGLIPDPFIDDHEKNVQWVGRTNWEYCSVFQNSDCFRLLVIEGLDTFAKVYVNDQLVLESANSFRKYVLDIGACLNSSANILRIAFTSSLHEGRRLERIHGLSPCWNGETSRLHVRKPQYHYGWDWGPMLLTCGPWKPISLVSGTYVKDFFVRYSLNKDLTSVDLSIEVDLDLADNDKGTDLEVSIIDPNGQLVYVYEVSDIKMFNRLHYTIDMPHLWNPRGHGQQALYTFELKVNSLKLATRRAGFRKVQLVQDKDTIGRTFYFKINNKPIFVMGSNWIPAHSFTSILTCEDYRKWLQLAIDGNHNLVRVWGGGIYESDSFYSICDEQGILVWQDLMFACGMYPAYSEFVDNVKEELTDQLKRLRQYSSIVIIAGNNEDYQVAEANGFEFGIDKPYDKFPARLLYEEVFPEIVSRLTNDVPYIRSSPYSDALTKTRDTTIGDLHQWDVWHGNQEPYQNWDKLSGRFVSEFGMLSFPSLQTLDKAITKKEELYPESYLVEYHNKAGGSERRLATYVLENFALPSKFDLDHWQYITQVMQADCLSLAYRNWRRKWNNYECGGAVVWQLNDCWPATSWSIVDFHKTPKLAYYSIKRECAPIGIACRRNKVRIRDPEEPEDLSEQTPLHDFSNYKYSLDIWAFSNREQDNVSLSVSFYSSDTGELQSTITKSGIYLKNNEICNILNKHNSESLDGSTIVQAVLKNDKGEIIHRSSDWPQPIKHLNWKMYNEDLRLGYKVMQGKIKFSTNKPVKSVCISMRNMDMHVFSDNGIDLFPNDNQEVEIEGLEPDDSTIRIQHLK</sequence>
<dbReference type="KEGG" id="pic:PICST_43820"/>
<dbReference type="Gene3D" id="3.20.20.80">
    <property type="entry name" value="Glycosidases"/>
    <property type="match status" value="1"/>
</dbReference>
<dbReference type="GO" id="GO:0004567">
    <property type="term" value="F:beta-mannosidase activity"/>
    <property type="evidence" value="ECO:0007669"/>
    <property type="project" value="UniProtKB-EC"/>
</dbReference>
<dbReference type="GO" id="GO:0006516">
    <property type="term" value="P:glycoprotein catabolic process"/>
    <property type="evidence" value="ECO:0007669"/>
    <property type="project" value="TreeGrafter"/>
</dbReference>
<name>A3LR00_PICST</name>
<comment type="catalytic activity">
    <reaction evidence="1">
        <text>Hydrolysis of terminal, non-reducing beta-D-mannose residues in beta-D-mannosides.</text>
        <dbReference type="EC" id="3.2.1.25"/>
    </reaction>
</comment>
<dbReference type="SUPFAM" id="SSF49785">
    <property type="entry name" value="Galactose-binding domain-like"/>
    <property type="match status" value="1"/>
</dbReference>
<dbReference type="InterPro" id="IPR008979">
    <property type="entry name" value="Galactose-bd-like_sf"/>
</dbReference>
<dbReference type="EC" id="3.2.1.25" evidence="2"/>
<dbReference type="Proteomes" id="UP000002258">
    <property type="component" value="Chromosome 3"/>
</dbReference>
<dbReference type="HOGENOM" id="CLU_005015_1_1_1"/>
<dbReference type="OrthoDB" id="2866996at2759"/>
<evidence type="ECO:0000256" key="4">
    <source>
        <dbReference type="ARBA" id="ARBA00023295"/>
    </source>
</evidence>
<evidence type="ECO:0000313" key="8">
    <source>
        <dbReference type="Proteomes" id="UP000002258"/>
    </source>
</evidence>
<accession>A3LR00</accession>
<dbReference type="SUPFAM" id="SSF49303">
    <property type="entry name" value="beta-Galactosidase/glucuronidase domain"/>
    <property type="match status" value="2"/>
</dbReference>
<feature type="domain" description="Glycoside hydrolase family 2 immunoglobulin-like beta-sandwich" evidence="5">
    <location>
        <begin position="186"/>
        <end position="289"/>
    </location>
</feature>
<dbReference type="SUPFAM" id="SSF51445">
    <property type="entry name" value="(Trans)glycosidases"/>
    <property type="match status" value="1"/>
</dbReference>
<keyword evidence="3 7" id="KW-0378">Hydrolase</keyword>
<dbReference type="GO" id="GO:0005975">
    <property type="term" value="P:carbohydrate metabolic process"/>
    <property type="evidence" value="ECO:0007669"/>
    <property type="project" value="InterPro"/>
</dbReference>
<protein>
    <recommendedName>
        <fullName evidence="2">beta-mannosidase</fullName>
        <ecNumber evidence="2">3.2.1.25</ecNumber>
    </recommendedName>
</protein>
<dbReference type="RefSeq" id="XP_001383329.2">
    <property type="nucleotide sequence ID" value="XM_001383292.1"/>
</dbReference>
<reference evidence="7 8" key="1">
    <citation type="journal article" date="2007" name="Nat. Biotechnol.">
        <title>Genome sequence of the lignocellulose-bioconverting and xylose-fermenting yeast Pichia stipitis.</title>
        <authorList>
            <person name="Jeffries T.W."/>
            <person name="Grigoriev I.V."/>
            <person name="Grimwood J."/>
            <person name="Laplaza J.M."/>
            <person name="Aerts A."/>
            <person name="Salamov A."/>
            <person name="Schmutz J."/>
            <person name="Lindquist E."/>
            <person name="Dehal P."/>
            <person name="Shapiro H."/>
            <person name="Jin Y.S."/>
            <person name="Passoth V."/>
            <person name="Richardson P.M."/>
        </authorList>
    </citation>
    <scope>NUCLEOTIDE SEQUENCE [LARGE SCALE GENOMIC DNA]</scope>
    <source>
        <strain evidence="8">ATCC 58785 / CBS 6054 / NBRC 10063 / NRRL Y-11545</strain>
    </source>
</reference>
<keyword evidence="4 7" id="KW-0326">Glycosidase</keyword>
<dbReference type="Pfam" id="PF00703">
    <property type="entry name" value="Glyco_hydro_2"/>
    <property type="match status" value="1"/>
</dbReference>
<evidence type="ECO:0000259" key="6">
    <source>
        <dbReference type="Pfam" id="PF22666"/>
    </source>
</evidence>
<dbReference type="InParanoid" id="A3LR00"/>
<dbReference type="AlphaFoldDB" id="A3LR00"/>
<dbReference type="InterPro" id="IPR036156">
    <property type="entry name" value="Beta-gal/glucu_dom_sf"/>
</dbReference>
<dbReference type="FunFam" id="3.20.20.80:FF:000050">
    <property type="entry name" value="Beta-mannosidase B"/>
    <property type="match status" value="1"/>
</dbReference>
<proteinExistence type="predicted"/>
<dbReference type="InterPro" id="IPR054593">
    <property type="entry name" value="Beta-mannosidase-like_N2"/>
</dbReference>
<dbReference type="Gene3D" id="2.60.40.10">
    <property type="entry name" value="Immunoglobulins"/>
    <property type="match status" value="2"/>
</dbReference>
<evidence type="ECO:0000259" key="5">
    <source>
        <dbReference type="Pfam" id="PF00703"/>
    </source>
</evidence>
<dbReference type="PANTHER" id="PTHR43730:SF1">
    <property type="entry name" value="BETA-MANNOSIDASE"/>
    <property type="match status" value="1"/>
</dbReference>
<evidence type="ECO:0000256" key="1">
    <source>
        <dbReference type="ARBA" id="ARBA00000829"/>
    </source>
</evidence>